<dbReference type="AlphaFoldDB" id="A0AAU7N2J7"/>
<dbReference type="InterPro" id="IPR046216">
    <property type="entry name" value="DUF6249"/>
</dbReference>
<evidence type="ECO:0000259" key="2">
    <source>
        <dbReference type="Pfam" id="PF19762"/>
    </source>
</evidence>
<proteinExistence type="predicted"/>
<gene>
    <name evidence="3" type="ORF">ABNE31_07330</name>
</gene>
<evidence type="ECO:0000313" key="3">
    <source>
        <dbReference type="EMBL" id="XBQ24719.1"/>
    </source>
</evidence>
<reference evidence="3" key="1">
    <citation type="submission" date="2024-05" db="EMBL/GenBank/DDBJ databases">
        <title>Draft Genome Sequences of Flagellimonas sp. MMG031 and Marinobacter sp. MMG032 Isolated from the dinoflagellate Symbiodinium pilosum.</title>
        <authorList>
            <person name="Shikuma N.J."/>
            <person name="Farrell M.V."/>
        </authorList>
    </citation>
    <scope>NUCLEOTIDE SEQUENCE</scope>
    <source>
        <strain evidence="3">MMG031</strain>
    </source>
</reference>
<dbReference type="RefSeq" id="WP_349352886.1">
    <property type="nucleotide sequence ID" value="NZ_CP157804.1"/>
</dbReference>
<feature type="transmembrane region" description="Helical" evidence="1">
    <location>
        <begin position="89"/>
        <end position="107"/>
    </location>
</feature>
<evidence type="ECO:0000256" key="1">
    <source>
        <dbReference type="SAM" id="Phobius"/>
    </source>
</evidence>
<feature type="transmembrane region" description="Helical" evidence="1">
    <location>
        <begin position="57"/>
        <end position="83"/>
    </location>
</feature>
<keyword evidence="1" id="KW-0472">Membrane</keyword>
<dbReference type="EMBL" id="CP157804">
    <property type="protein sequence ID" value="XBQ24719.1"/>
    <property type="molecule type" value="Genomic_DNA"/>
</dbReference>
<name>A0AAU7N2J7_9FLAO</name>
<dbReference type="Pfam" id="PF19762">
    <property type="entry name" value="DUF6249"/>
    <property type="match status" value="1"/>
</dbReference>
<feature type="transmembrane region" description="Helical" evidence="1">
    <location>
        <begin position="6"/>
        <end position="23"/>
    </location>
</feature>
<keyword evidence="1" id="KW-1133">Transmembrane helix</keyword>
<dbReference type="KEGG" id="fld:ABNE31_07330"/>
<accession>A0AAU7N2J7</accession>
<protein>
    <submittedName>
        <fullName evidence="3">DUF6249 domain-containing protein</fullName>
    </submittedName>
</protein>
<sequence length="117" mass="12871">MGSEVIIIPIIFGVIFAIAYLYFSTRNKERLALIEKGADASIFVRGKRDEAAPVWKVLLLNLALLLMGIGAAIFVASILHYSLGVDEEVAYPGTIFLMAGIGLFVGFNMTKKLYRED</sequence>
<keyword evidence="1" id="KW-0812">Transmembrane</keyword>
<organism evidence="3">
    <name type="scientific">Flagellimonas sp. MMG031</name>
    <dbReference type="NCBI Taxonomy" id="3158549"/>
    <lineage>
        <taxon>Bacteria</taxon>
        <taxon>Pseudomonadati</taxon>
        <taxon>Bacteroidota</taxon>
        <taxon>Flavobacteriia</taxon>
        <taxon>Flavobacteriales</taxon>
        <taxon>Flavobacteriaceae</taxon>
        <taxon>Flagellimonas</taxon>
    </lineage>
</organism>
<feature type="domain" description="DUF6249" evidence="2">
    <location>
        <begin position="7"/>
        <end position="110"/>
    </location>
</feature>